<dbReference type="Pfam" id="PF01008">
    <property type="entry name" value="IF-2B"/>
    <property type="match status" value="1"/>
</dbReference>
<name>A0A8H6Y6Y0_9AGAR</name>
<dbReference type="OrthoDB" id="10254737at2759"/>
<dbReference type="SUPFAM" id="SSF100950">
    <property type="entry name" value="NagB/RpiA/CoA transferase-like"/>
    <property type="match status" value="1"/>
</dbReference>
<dbReference type="InterPro" id="IPR042529">
    <property type="entry name" value="IF_2B-like_C"/>
</dbReference>
<evidence type="ECO:0000256" key="7">
    <source>
        <dbReference type="ARBA" id="ARBA00044356"/>
    </source>
</evidence>
<keyword evidence="3" id="KW-0963">Cytoplasm</keyword>
<keyword evidence="5" id="KW-0648">Protein biosynthesis</keyword>
<evidence type="ECO:0000313" key="11">
    <source>
        <dbReference type="Proteomes" id="UP000620124"/>
    </source>
</evidence>
<accession>A0A8H6Y6Y0</accession>
<dbReference type="Gene3D" id="3.40.50.10470">
    <property type="entry name" value="Translation initiation factor eif-2b, domain 2"/>
    <property type="match status" value="1"/>
</dbReference>
<organism evidence="10 11">
    <name type="scientific">Mycena venus</name>
    <dbReference type="NCBI Taxonomy" id="2733690"/>
    <lineage>
        <taxon>Eukaryota</taxon>
        <taxon>Fungi</taxon>
        <taxon>Dikarya</taxon>
        <taxon>Basidiomycota</taxon>
        <taxon>Agaricomycotina</taxon>
        <taxon>Agaricomycetes</taxon>
        <taxon>Agaricomycetidae</taxon>
        <taxon>Agaricales</taxon>
        <taxon>Marasmiineae</taxon>
        <taxon>Mycenaceae</taxon>
        <taxon>Mycena</taxon>
    </lineage>
</organism>
<evidence type="ECO:0000256" key="2">
    <source>
        <dbReference type="ARBA" id="ARBA00007251"/>
    </source>
</evidence>
<dbReference type="PANTHER" id="PTHR10233">
    <property type="entry name" value="TRANSLATION INITIATION FACTOR EIF-2B"/>
    <property type="match status" value="1"/>
</dbReference>
<comment type="subcellular location">
    <subcellularLocation>
        <location evidence="1">Cytoplasm</location>
        <location evidence="1">Cytosol</location>
    </subcellularLocation>
</comment>
<evidence type="ECO:0000256" key="1">
    <source>
        <dbReference type="ARBA" id="ARBA00004514"/>
    </source>
</evidence>
<dbReference type="InterPro" id="IPR037171">
    <property type="entry name" value="NagB/RpiA_transferase-like"/>
</dbReference>
<keyword evidence="4" id="KW-0396">Initiation factor</keyword>
<dbReference type="EMBL" id="JACAZI010000009">
    <property type="protein sequence ID" value="KAF7353016.1"/>
    <property type="molecule type" value="Genomic_DNA"/>
</dbReference>
<evidence type="ECO:0000313" key="10">
    <source>
        <dbReference type="EMBL" id="KAF7353016.1"/>
    </source>
</evidence>
<proteinExistence type="inferred from homology"/>
<keyword evidence="11" id="KW-1185">Reference proteome</keyword>
<comment type="subunit">
    <text evidence="8">Component of the translation initiation factor 2B (eIF2B) complex which is a heterodecamer of two sets of five different subunits: alpha, beta, gamma, delta and epsilon. Subunits alpha, beta and delta comprise a regulatory subcomplex and subunits epsilon and gamma comprise a catalytic subcomplex. Within the complex, the hexameric regulatory complex resides at the center, with the two heterodimeric catalytic subcomplexes bound on opposite sides.</text>
</comment>
<dbReference type="InterPro" id="IPR000649">
    <property type="entry name" value="IF-2B-related"/>
</dbReference>
<evidence type="ECO:0000256" key="3">
    <source>
        <dbReference type="ARBA" id="ARBA00022490"/>
    </source>
</evidence>
<evidence type="ECO:0000256" key="8">
    <source>
        <dbReference type="ARBA" id="ARBA00046432"/>
    </source>
</evidence>
<dbReference type="GO" id="GO:0003743">
    <property type="term" value="F:translation initiation factor activity"/>
    <property type="evidence" value="ECO:0007669"/>
    <property type="project" value="UniProtKB-KW"/>
</dbReference>
<comment type="caution">
    <text evidence="10">The sequence shown here is derived from an EMBL/GenBank/DDBJ whole genome shotgun (WGS) entry which is preliminary data.</text>
</comment>
<protein>
    <recommendedName>
        <fullName evidence="6">Translation initiation factor eIF2B subunit delta</fullName>
    </recommendedName>
    <alternativeName>
        <fullName evidence="7">eIF2B GDP-GTP exchange factor subunit delta</fullName>
    </alternativeName>
</protein>
<evidence type="ECO:0000256" key="4">
    <source>
        <dbReference type="ARBA" id="ARBA00022540"/>
    </source>
</evidence>
<dbReference type="Proteomes" id="UP000620124">
    <property type="component" value="Unassembled WGS sequence"/>
</dbReference>
<evidence type="ECO:0000256" key="6">
    <source>
        <dbReference type="ARBA" id="ARBA00044147"/>
    </source>
</evidence>
<evidence type="ECO:0000256" key="5">
    <source>
        <dbReference type="ARBA" id="ARBA00022917"/>
    </source>
</evidence>
<dbReference type="AlphaFoldDB" id="A0A8H6Y6Y0"/>
<sequence length="130" mass="13597">MHSSPALPSLVTEATTVILGAHSLHSNGAVFSRAGTALVAMMAKQHSVPVLVCCETYKFSEGVMLDGFGKNELAPSHLFETSPQAPNLEILNPLYDLTPPSSITAVVTEVGLIPPSSISSIPMALGRITL</sequence>
<dbReference type="PANTHER" id="PTHR10233:SF14">
    <property type="entry name" value="TRANSLATION INITIATION FACTOR EIF-2B SUBUNIT DELTA"/>
    <property type="match status" value="1"/>
</dbReference>
<evidence type="ECO:0000256" key="9">
    <source>
        <dbReference type="RuleBase" id="RU003814"/>
    </source>
</evidence>
<dbReference type="GO" id="GO:0005829">
    <property type="term" value="C:cytosol"/>
    <property type="evidence" value="ECO:0007669"/>
    <property type="project" value="UniProtKB-SubCell"/>
</dbReference>
<comment type="similarity">
    <text evidence="2 9">Belongs to the eIF-2B alpha/beta/delta subunits family.</text>
</comment>
<reference evidence="10" key="1">
    <citation type="submission" date="2020-05" db="EMBL/GenBank/DDBJ databases">
        <title>Mycena genomes resolve the evolution of fungal bioluminescence.</title>
        <authorList>
            <person name="Tsai I.J."/>
        </authorList>
    </citation>
    <scope>NUCLEOTIDE SEQUENCE</scope>
    <source>
        <strain evidence="10">CCC161011</strain>
    </source>
</reference>
<gene>
    <name evidence="10" type="ORF">MVEN_01269200</name>
</gene>